<dbReference type="InterPro" id="IPR052589">
    <property type="entry name" value="Arf-GAP_dual-PH_domain"/>
</dbReference>
<feature type="compositionally biased region" description="Polar residues" evidence="2">
    <location>
        <begin position="618"/>
        <end position="651"/>
    </location>
</feature>
<dbReference type="SUPFAM" id="SSF50729">
    <property type="entry name" value="PH domain-like"/>
    <property type="match status" value="2"/>
</dbReference>
<dbReference type="InterPro" id="IPR001849">
    <property type="entry name" value="PH_domain"/>
</dbReference>
<keyword evidence="6" id="KW-1185">Reference proteome</keyword>
<feature type="domain" description="Arf-GAP" evidence="4">
    <location>
        <begin position="7"/>
        <end position="128"/>
    </location>
</feature>
<feature type="compositionally biased region" description="Basic and acidic residues" evidence="2">
    <location>
        <begin position="653"/>
        <end position="672"/>
    </location>
</feature>
<feature type="domain" description="PH" evidence="3">
    <location>
        <begin position="252"/>
        <end position="354"/>
    </location>
</feature>
<dbReference type="InterPro" id="IPR011993">
    <property type="entry name" value="PH-like_dom_sf"/>
</dbReference>
<dbReference type="Pfam" id="PF01412">
    <property type="entry name" value="ArfGap"/>
    <property type="match status" value="1"/>
</dbReference>
<dbReference type="PRINTS" id="PR00405">
    <property type="entry name" value="REVINTRACTNG"/>
</dbReference>
<name>A0ABP0F6T9_CLALP</name>
<feature type="compositionally biased region" description="Polar residues" evidence="2">
    <location>
        <begin position="444"/>
        <end position="455"/>
    </location>
</feature>
<sequence>MAAPDAKQLIHVEIEKEGNKLCADCFTVDPGVVSLSLGAFICEKCAVYHRKLPVDKSCVVSVHTHAWTDKQVEFIRKKGNIIVNDEFEKCIPAYYHRPNDGDPSIIREQFVLAKYLREEFKDVSQQSAYNQGSKTGTLFKRGKDNEKFLRRKFVLKEPEGSLQYFIKFSDRVPKDNITVRNVVNVYMVPDKVGNENGMQITYEKEGVRRNLFLFAEDARSTIDWYHAIRASMVKHKFKNFPEKEMKRYLNAKILLEGWMSKTGPTKQEKFRKRWFSLIGNMIWYYTHPLDAHPLGYIPLGAKNFGYGVKKGFPQRVKVDGYGMTIHTPERVYVLNCPDLISREKWVEAVTKVLNSCTVVWNPKEETGTNKNNGSHGMANNPNAFAGLSQKYEPPTVSNSNSSKEAIDGTPSGRVPLFEKKTNRRSGSGAKIAKMKKGSTKHNRSSTTKVRANQNDDYVGDDEVSEMPIETSDAEDEESDDSPIVRQADSKKFSDDSEEDWEKEDVYQLASDVDSVQDVVTVIQDVALDSVKRDAILPINSSREGKNDHNNVSVSDAPAKPPRLNLAKERHPVDVAPYEEVVLKEQSGSPSRSRASPETALEMRSPSPPLAEDDLEDQYNASELDSASVQEAPDNLSSLHPTKNWRENTFNSIRRLDGHERKSVRKQTDDKSRSTSSSSSSPKSDTKEFKEAKPRPVDITLSNQMDGSLWFVAFQTETEPDDIESYVTPWVGAQIAEAPASVGPIKIPSDFEIAVIDTAPGGFGLMRTTGPFYAEAGDVWEVDVPADDGSSPEMYYHEGMETDDGSIMLYANVTNAKKIEVAVFKSGRKLFSRRGIKPGESINIQIKPAIYLLEVDQDTFYDVEGQDLRASEYIPKATCIDLNYRQTKMRILAKKRGKNVFFTSDKTKGGRLVSQT</sequence>
<keyword evidence="1" id="KW-0479">Metal-binding</keyword>
<dbReference type="PROSITE" id="PS50003">
    <property type="entry name" value="PH_DOMAIN"/>
    <property type="match status" value="2"/>
</dbReference>
<evidence type="ECO:0000259" key="4">
    <source>
        <dbReference type="PROSITE" id="PS50115"/>
    </source>
</evidence>
<evidence type="ECO:0000259" key="3">
    <source>
        <dbReference type="PROSITE" id="PS50003"/>
    </source>
</evidence>
<keyword evidence="1" id="KW-0862">Zinc</keyword>
<dbReference type="Gene3D" id="2.30.29.30">
    <property type="entry name" value="Pleckstrin-homology domain (PH domain)/Phosphotyrosine-binding domain (PTB)"/>
    <property type="match status" value="2"/>
</dbReference>
<keyword evidence="1" id="KW-0863">Zinc-finger</keyword>
<comment type="caution">
    <text evidence="5">The sequence shown here is derived from an EMBL/GenBank/DDBJ whole genome shotgun (WGS) entry which is preliminary data.</text>
</comment>
<dbReference type="Gene3D" id="1.10.220.150">
    <property type="entry name" value="Arf GTPase activating protein"/>
    <property type="match status" value="1"/>
</dbReference>
<dbReference type="CDD" id="cd13252">
    <property type="entry name" value="PH1_ADAP"/>
    <property type="match status" value="1"/>
</dbReference>
<feature type="compositionally biased region" description="Polar residues" evidence="2">
    <location>
        <begin position="585"/>
        <end position="595"/>
    </location>
</feature>
<dbReference type="EMBL" id="CAWYQH010000013">
    <property type="protein sequence ID" value="CAK8675121.1"/>
    <property type="molecule type" value="Genomic_DNA"/>
</dbReference>
<dbReference type="InterPro" id="IPR038508">
    <property type="entry name" value="ArfGAP_dom_sf"/>
</dbReference>
<feature type="compositionally biased region" description="Low complexity" evidence="2">
    <location>
        <begin position="673"/>
        <end position="682"/>
    </location>
</feature>
<dbReference type="InterPro" id="IPR037278">
    <property type="entry name" value="ARFGAP/RecO"/>
</dbReference>
<dbReference type="SMART" id="SM00105">
    <property type="entry name" value="ArfGap"/>
    <property type="match status" value="1"/>
</dbReference>
<feature type="compositionally biased region" description="Basic residues" evidence="2">
    <location>
        <begin position="432"/>
        <end position="443"/>
    </location>
</feature>
<evidence type="ECO:0000256" key="2">
    <source>
        <dbReference type="SAM" id="MobiDB-lite"/>
    </source>
</evidence>
<evidence type="ECO:0000313" key="5">
    <source>
        <dbReference type="EMBL" id="CAK8675121.1"/>
    </source>
</evidence>
<feature type="compositionally biased region" description="Basic and acidic residues" evidence="2">
    <location>
        <begin position="683"/>
        <end position="695"/>
    </location>
</feature>
<feature type="domain" description="PH" evidence="3">
    <location>
        <begin position="131"/>
        <end position="233"/>
    </location>
</feature>
<feature type="compositionally biased region" description="Polar residues" evidence="2">
    <location>
        <begin position="368"/>
        <end position="382"/>
    </location>
</feature>
<evidence type="ECO:0000313" key="6">
    <source>
        <dbReference type="Proteomes" id="UP001642483"/>
    </source>
</evidence>
<proteinExistence type="predicted"/>
<reference evidence="5 6" key="1">
    <citation type="submission" date="2024-02" db="EMBL/GenBank/DDBJ databases">
        <authorList>
            <person name="Daric V."/>
            <person name="Darras S."/>
        </authorList>
    </citation>
    <scope>NUCLEOTIDE SEQUENCE [LARGE SCALE GENOMIC DNA]</scope>
</reference>
<protein>
    <submittedName>
        <fullName evidence="5">Uncharacterized protein</fullName>
    </submittedName>
</protein>
<dbReference type="SUPFAM" id="SSF57863">
    <property type="entry name" value="ArfGap/RecO-like zinc finger"/>
    <property type="match status" value="1"/>
</dbReference>
<dbReference type="SMART" id="SM00233">
    <property type="entry name" value="PH"/>
    <property type="match status" value="2"/>
</dbReference>
<dbReference type="InterPro" id="IPR037849">
    <property type="entry name" value="PH1_ADAP"/>
</dbReference>
<accession>A0ABP0F6T9</accession>
<feature type="region of interest" description="Disordered" evidence="2">
    <location>
        <begin position="530"/>
        <end position="696"/>
    </location>
</feature>
<evidence type="ECO:0000256" key="1">
    <source>
        <dbReference type="PROSITE-ProRule" id="PRU00288"/>
    </source>
</evidence>
<dbReference type="Pfam" id="PF00169">
    <property type="entry name" value="PH"/>
    <property type="match status" value="2"/>
</dbReference>
<dbReference type="PROSITE" id="PS50115">
    <property type="entry name" value="ARFGAP"/>
    <property type="match status" value="1"/>
</dbReference>
<gene>
    <name evidence="5" type="ORF">CVLEPA_LOCUS4740</name>
</gene>
<dbReference type="PANTHER" id="PTHR46021">
    <property type="entry name" value="ARF-GAP WITH DUAL PH DOMAIN-CONTAINING PROTEIN 1-LIKE PROTEIN"/>
    <property type="match status" value="1"/>
</dbReference>
<feature type="compositionally biased region" description="Acidic residues" evidence="2">
    <location>
        <begin position="471"/>
        <end position="480"/>
    </location>
</feature>
<dbReference type="InterPro" id="IPR001164">
    <property type="entry name" value="ArfGAP_dom"/>
</dbReference>
<feature type="region of interest" description="Disordered" evidence="2">
    <location>
        <begin position="363"/>
        <end position="505"/>
    </location>
</feature>
<dbReference type="PANTHER" id="PTHR46021:SF2">
    <property type="entry name" value="ARF-GAP WITH DUAL PH DOMAIN-CONTAINING PROTEIN 1"/>
    <property type="match status" value="1"/>
</dbReference>
<organism evidence="5 6">
    <name type="scientific">Clavelina lepadiformis</name>
    <name type="common">Light-bulb sea squirt</name>
    <name type="synonym">Ascidia lepadiformis</name>
    <dbReference type="NCBI Taxonomy" id="159417"/>
    <lineage>
        <taxon>Eukaryota</taxon>
        <taxon>Metazoa</taxon>
        <taxon>Chordata</taxon>
        <taxon>Tunicata</taxon>
        <taxon>Ascidiacea</taxon>
        <taxon>Aplousobranchia</taxon>
        <taxon>Clavelinidae</taxon>
        <taxon>Clavelina</taxon>
    </lineage>
</organism>
<dbReference type="Proteomes" id="UP001642483">
    <property type="component" value="Unassembled WGS sequence"/>
</dbReference>